<feature type="region of interest" description="Disordered" evidence="1">
    <location>
        <begin position="127"/>
        <end position="148"/>
    </location>
</feature>
<evidence type="ECO:0000256" key="1">
    <source>
        <dbReference type="SAM" id="MobiDB-lite"/>
    </source>
</evidence>
<evidence type="ECO:0000256" key="2">
    <source>
        <dbReference type="SAM" id="Phobius"/>
    </source>
</evidence>
<dbReference type="EMBL" id="JBHRZF010000195">
    <property type="protein sequence ID" value="MFC3862465.1"/>
    <property type="molecule type" value="Genomic_DNA"/>
</dbReference>
<feature type="transmembrane region" description="Helical" evidence="2">
    <location>
        <begin position="101"/>
        <end position="121"/>
    </location>
</feature>
<comment type="caution">
    <text evidence="3">The sequence shown here is derived from an EMBL/GenBank/DDBJ whole genome shotgun (WGS) entry which is preliminary data.</text>
</comment>
<keyword evidence="2" id="KW-1133">Transmembrane helix</keyword>
<keyword evidence="4" id="KW-1185">Reference proteome</keyword>
<keyword evidence="2" id="KW-0812">Transmembrane</keyword>
<gene>
    <name evidence="3" type="ORF">ACFOPQ_17010</name>
</gene>
<organism evidence="3 4">
    <name type="scientific">Deinococcus antarcticus</name>
    <dbReference type="NCBI Taxonomy" id="1298767"/>
    <lineage>
        <taxon>Bacteria</taxon>
        <taxon>Thermotogati</taxon>
        <taxon>Deinococcota</taxon>
        <taxon>Deinococci</taxon>
        <taxon>Deinococcales</taxon>
        <taxon>Deinococcaceae</taxon>
        <taxon>Deinococcus</taxon>
    </lineage>
</organism>
<sequence length="148" mass="15530">MIAYLGLVLAGLGGGDPHAERSAWWALDQVIGVLAPFSVAALVSGILQGLVSPWGVLRHYWVVVKLVLTGLATGVLLLTLPEVRAGARLAAAGQPPALEGQLLHPAAGLVVLLVILGLSVFKPRGLTPAGQRHQRAHVKRPKESAREQ</sequence>
<evidence type="ECO:0000313" key="3">
    <source>
        <dbReference type="EMBL" id="MFC3862465.1"/>
    </source>
</evidence>
<reference evidence="4" key="1">
    <citation type="journal article" date="2019" name="Int. J. Syst. Evol. Microbiol.">
        <title>The Global Catalogue of Microorganisms (GCM) 10K type strain sequencing project: providing services to taxonomists for standard genome sequencing and annotation.</title>
        <authorList>
            <consortium name="The Broad Institute Genomics Platform"/>
            <consortium name="The Broad Institute Genome Sequencing Center for Infectious Disease"/>
            <person name="Wu L."/>
            <person name="Ma J."/>
        </authorList>
    </citation>
    <scope>NUCLEOTIDE SEQUENCE [LARGE SCALE GENOMIC DNA]</scope>
    <source>
        <strain evidence="4">CCTCC AB 2013263</strain>
    </source>
</reference>
<feature type="transmembrane region" description="Helical" evidence="2">
    <location>
        <begin position="62"/>
        <end position="81"/>
    </location>
</feature>
<dbReference type="Proteomes" id="UP001595748">
    <property type="component" value="Unassembled WGS sequence"/>
</dbReference>
<evidence type="ECO:0008006" key="5">
    <source>
        <dbReference type="Google" id="ProtNLM"/>
    </source>
</evidence>
<accession>A0ABV8AE54</accession>
<name>A0ABV8AE54_9DEIO</name>
<evidence type="ECO:0000313" key="4">
    <source>
        <dbReference type="Proteomes" id="UP001595748"/>
    </source>
</evidence>
<dbReference type="RefSeq" id="WP_380080363.1">
    <property type="nucleotide sequence ID" value="NZ_JBHRZF010000195.1"/>
</dbReference>
<proteinExistence type="predicted"/>
<feature type="transmembrane region" description="Helical" evidence="2">
    <location>
        <begin position="31"/>
        <end position="50"/>
    </location>
</feature>
<protein>
    <recommendedName>
        <fullName evidence="5">DUF2269 family protein</fullName>
    </recommendedName>
</protein>
<keyword evidence="2" id="KW-0472">Membrane</keyword>